<dbReference type="Proteomes" id="UP000669133">
    <property type="component" value="Unassembled WGS sequence"/>
</dbReference>
<feature type="coiled-coil region" evidence="4">
    <location>
        <begin position="793"/>
        <end position="820"/>
    </location>
</feature>
<sequence length="1920" mass="217402">MGEDKSSIDKQKQGGAELISGTDPSNPAPTATDSNDDSHHQPPNEPSQQPTNKDQSKLNLKRQETDENRPLPSQEDDVVTAADESMHEDPHTSFLQPSGSQQYTTPSKSLPPLKDQEPIVTPKLFDVAPDDDRSAIYNSSHEVASSPIRNDILPHGRGDHFIQEDLKNTVRKFLSVDEKTVEIVKDPRLLRALQTKAHEFERLQSQKNELRLKLEEEFKNSRNTINSLQQKYSEADNSLLSLRDENASLSSKCEKQEVKLRELELSNQQMTAKVNEYHRLSSERASELKELSEKQSYQEIKHMEKLEEMSSANVTQSKKLNQITMEYNRSENEKFAINLSLTKAQNEANFLKDQKLWYEKQLKSTQSKYTDLLQKYELEESQTESKLNRLTVKFQTLEQLVKRHEKTIANLEASLKTELDKKSAIEVKLKSVESKFIEESNANQELLELTKLQSEQRGARIEQLEAYSEELKNNATENLGALNLKISSQEETIAELEEKLERMESALSAEIGEKRQGFDGNSDVSGISLPTLFAEYNHVKKQLSIERLQRESLEKELENFVIELDARKPAIANYKDQIQFYESLVSELNDKIDKLHSDNVKLEKDCKKLRSNGVDYEKEISSLKQVAKDLGRQICYFLIHSHIRDGNSEPLASIERTKIEKILDRTGNFEDSFESDSDKLVSERLLTFKDIIELRQKNQDLLTAVRSLTKKLESSEENATSLQAIEEAQDAIMTLDSELESANVKLQAVTSERDALRKLNNKMADGSVGDRSMPDFELTKRVEEYESVIKRMREQSSETVKKLNEELKKSNDSRNELSTQLSVANKSIELTEVKLTTTQKSIDLATAEKNQIKSELNFWSKQAQKLEDQLRQKSQDLRELQARFEQNSTSLVTLQQEKDFSNRMQLSLNNELASLRDDKMKLNDLVVNLQTMLGERDDSIKEITAKFNESSEALQSFQRKLNEREERLQILSTQSEKAFKSQNSKLEQINDLSLQLLHLKNEVSEKDKRVAELTTRLKDATLNAYTKPEVKQLQDDLKIAGERLVELTKLVNDKEAAIGAKEKAFDEEKASMDARYTDLTKEKTNLDDEIAKLKEANEKKALELEKAKESFLSDYNTLQRKYAEMEVKAEKYDGLERVYEDRLGDANIKLENEKKTVINLQSKLDMEIEKNSSLSEEMNNMKAKVANNEASITLLKQEKELINKKLKDLEGELTVSRLDLENEKNLSKTKRAELEDQNRILLDRLELASTSGSSEDGGSSDIKQVIEYLRREKDGSDSKLASVEEENSNLKVKIESLENEILTLQSKKSNTMLDLGNNEKEQSQLTNQLQQINNLREHANHLTYEMKRKDTELQRLKSEFTRINTELDSVKQSSHTQSTQVGVDQQKLRLLEEENARLKTISTNALSKKPEEPKGPPPEIIRMQEQMDKLKNKANDRIKTLKQEHATREKEITDARDKEVKELKEKIEELSSKEAPHSQDGKVQQKVEALTKQLNAMKEENSGLIHEKNELVKKLFSLEANLKTQFNKEKEELRKSLASNTSSTSIDKFKYDELQQLLEKTKNEVQSQIEQEKTKTAQEVEKKFEFKMKMLTRKVERYESESKKAQEGGQVRPSTQPTAQLKSQVSSAGLGFGKSLTTSPVRSTPAQSQQPPTFQASKVVAQPKQQFSTPPTFGAGTASFQSARPVTSSQFNIPVSQPTSAGNALQNAAPSVGADAGFSFKTTNTAVPAQATPKVQQPVQPQATTQAPVQPVQPAQPQAKAQAKAQAPVQSVQPVQPVQPQAPVQPVQPAQPQVQPQPAQPQAQPQRNAAPKTVESLPAKPNAFQTNLPTTESKTSGQNQTSNTPTGSTPVARPGPQKLSTMSAIAPCAETTLKVQRPAIARTEPRNRKVSVEKSGASSTNERKRSLQEERPKVKKTRQE</sequence>
<feature type="region of interest" description="Disordered" evidence="5">
    <location>
        <begin position="1"/>
        <end position="116"/>
    </location>
</feature>
<dbReference type="GO" id="GO:0006406">
    <property type="term" value="P:mRNA export from nucleus"/>
    <property type="evidence" value="ECO:0007669"/>
    <property type="project" value="TreeGrafter"/>
</dbReference>
<dbReference type="Pfam" id="PF25785">
    <property type="entry name" value="TPR"/>
    <property type="match status" value="1"/>
</dbReference>
<dbReference type="PANTHER" id="PTHR18898">
    <property type="entry name" value="NUCLEOPROTEIN TPR-RELATED"/>
    <property type="match status" value="1"/>
</dbReference>
<feature type="compositionally biased region" description="Polar residues" evidence="5">
    <location>
        <begin position="1612"/>
        <end position="1627"/>
    </location>
</feature>
<dbReference type="InterPro" id="IPR057974">
    <property type="entry name" value="NUA/TPR/MLP1-2-like_dom"/>
</dbReference>
<dbReference type="OrthoDB" id="343070at2759"/>
<evidence type="ECO:0000256" key="3">
    <source>
        <dbReference type="ARBA" id="ARBA00023242"/>
    </source>
</evidence>
<protein>
    <submittedName>
        <fullName evidence="7">MLP1</fullName>
    </submittedName>
</protein>
<feature type="coiled-coil region" evidence="4">
    <location>
        <begin position="691"/>
        <end position="759"/>
    </location>
</feature>
<proteinExistence type="predicted"/>
<feature type="region of interest" description="Disordered" evidence="5">
    <location>
        <begin position="1467"/>
        <end position="1486"/>
    </location>
</feature>
<feature type="domain" description="NUA/TPR/MLP1-2-like" evidence="6">
    <location>
        <begin position="606"/>
        <end position="716"/>
    </location>
</feature>
<reference evidence="7 8" key="1">
    <citation type="submission" date="2020-12" db="EMBL/GenBank/DDBJ databases">
        <title>Effect of drift, selection, and recombination on the evolution of hybrid genomes in Candida yeast pathogens.</title>
        <authorList>
            <person name="Mixao V."/>
            <person name="Ksiezopolska E."/>
            <person name="Saus E."/>
            <person name="Boekhout T."/>
            <person name="Gacser A."/>
            <person name="Gabaldon T."/>
        </authorList>
    </citation>
    <scope>NUCLEOTIDE SEQUENCE [LARGE SCALE GENOMIC DNA]</scope>
    <source>
        <strain evidence="7 8">BP57</strain>
    </source>
</reference>
<feature type="coiled-coil region" evidence="4">
    <location>
        <begin position="1076"/>
        <end position="1110"/>
    </location>
</feature>
<feature type="compositionally biased region" description="Basic and acidic residues" evidence="5">
    <location>
        <begin position="1901"/>
        <end position="1920"/>
    </location>
</feature>
<feature type="compositionally biased region" description="Basic and acidic residues" evidence="5">
    <location>
        <begin position="1"/>
        <end position="12"/>
    </location>
</feature>
<feature type="compositionally biased region" description="Polar residues" evidence="5">
    <location>
        <begin position="1635"/>
        <end position="1656"/>
    </location>
</feature>
<comment type="caution">
    <text evidence="7">The sequence shown here is derived from an EMBL/GenBank/DDBJ whole genome shotgun (WGS) entry which is preliminary data.</text>
</comment>
<dbReference type="PANTHER" id="PTHR18898:SF2">
    <property type="entry name" value="NUCLEOPROTEIN TPR"/>
    <property type="match status" value="1"/>
</dbReference>
<evidence type="ECO:0000313" key="7">
    <source>
        <dbReference type="EMBL" id="KAG5418889.1"/>
    </source>
</evidence>
<feature type="coiled-coil region" evidence="4">
    <location>
        <begin position="940"/>
        <end position="1050"/>
    </location>
</feature>
<feature type="compositionally biased region" description="Polar residues" evidence="5">
    <location>
        <begin position="1823"/>
        <end position="1849"/>
    </location>
</feature>
<keyword evidence="8" id="KW-1185">Reference proteome</keyword>
<feature type="compositionally biased region" description="Basic and acidic residues" evidence="5">
    <location>
        <begin position="1597"/>
        <end position="1606"/>
    </location>
</feature>
<feature type="coiled-coil region" evidence="4">
    <location>
        <begin position="849"/>
        <end position="897"/>
    </location>
</feature>
<name>A0A8H7ZEU2_9ASCO</name>
<keyword evidence="3" id="KW-0539">Nucleus</keyword>
<comment type="subcellular location">
    <subcellularLocation>
        <location evidence="1">Nucleus</location>
    </subcellularLocation>
</comment>
<feature type="compositionally biased region" description="Polar residues" evidence="5">
    <location>
        <begin position="22"/>
        <end position="33"/>
    </location>
</feature>
<feature type="compositionally biased region" description="Polar residues" evidence="5">
    <location>
        <begin position="1678"/>
        <end position="1709"/>
    </location>
</feature>
<feature type="compositionally biased region" description="Polar residues" evidence="5">
    <location>
        <begin position="93"/>
        <end position="108"/>
    </location>
</feature>
<feature type="compositionally biased region" description="Basic and acidic residues" evidence="5">
    <location>
        <begin position="1467"/>
        <end position="1485"/>
    </location>
</feature>
<feature type="coiled-coil region" evidence="4">
    <location>
        <begin position="341"/>
        <end position="421"/>
    </location>
</feature>
<dbReference type="GO" id="GO:0017056">
    <property type="term" value="F:structural constituent of nuclear pore"/>
    <property type="evidence" value="ECO:0007669"/>
    <property type="project" value="TreeGrafter"/>
</dbReference>
<feature type="coiled-coil region" evidence="4">
    <location>
        <begin position="193"/>
        <end position="280"/>
    </location>
</feature>
<feature type="coiled-coil region" evidence="4">
    <location>
        <begin position="1150"/>
        <end position="1237"/>
    </location>
</feature>
<keyword evidence="2 4" id="KW-0175">Coiled coil</keyword>
<dbReference type="GeneID" id="93652236"/>
<feature type="compositionally biased region" description="Low complexity" evidence="5">
    <location>
        <begin position="1726"/>
        <end position="1806"/>
    </location>
</feature>
<feature type="coiled-coil region" evidence="4">
    <location>
        <begin position="1266"/>
        <end position="1373"/>
    </location>
</feature>
<evidence type="ECO:0000256" key="2">
    <source>
        <dbReference type="ARBA" id="ARBA00023054"/>
    </source>
</evidence>
<feature type="region of interest" description="Disordered" evidence="5">
    <location>
        <begin position="1597"/>
        <end position="1920"/>
    </location>
</feature>
<evidence type="ECO:0000259" key="6">
    <source>
        <dbReference type="Pfam" id="PF25785"/>
    </source>
</evidence>
<feature type="compositionally biased region" description="Basic and acidic residues" evidence="5">
    <location>
        <begin position="1883"/>
        <end position="1892"/>
    </location>
</feature>
<evidence type="ECO:0000256" key="1">
    <source>
        <dbReference type="ARBA" id="ARBA00004123"/>
    </source>
</evidence>
<organism evidence="7 8">
    <name type="scientific">Candida metapsilosis</name>
    <dbReference type="NCBI Taxonomy" id="273372"/>
    <lineage>
        <taxon>Eukaryota</taxon>
        <taxon>Fungi</taxon>
        <taxon>Dikarya</taxon>
        <taxon>Ascomycota</taxon>
        <taxon>Saccharomycotina</taxon>
        <taxon>Pichiomycetes</taxon>
        <taxon>Debaryomycetaceae</taxon>
        <taxon>Candida/Lodderomyces clade</taxon>
        <taxon>Candida</taxon>
    </lineage>
</organism>
<evidence type="ECO:0000313" key="8">
    <source>
        <dbReference type="Proteomes" id="UP000669133"/>
    </source>
</evidence>
<feature type="coiled-coil region" evidence="4">
    <location>
        <begin position="472"/>
        <end position="619"/>
    </location>
</feature>
<dbReference type="EMBL" id="JAEOAQ010000004">
    <property type="protein sequence ID" value="KAG5418889.1"/>
    <property type="molecule type" value="Genomic_DNA"/>
</dbReference>
<evidence type="ECO:0000256" key="5">
    <source>
        <dbReference type="SAM" id="MobiDB-lite"/>
    </source>
</evidence>
<accession>A0A8H7ZEU2</accession>
<gene>
    <name evidence="7" type="ORF">I9W82_003607</name>
</gene>
<evidence type="ECO:0000256" key="4">
    <source>
        <dbReference type="SAM" id="Coils"/>
    </source>
</evidence>
<dbReference type="GO" id="GO:0005643">
    <property type="term" value="C:nuclear pore"/>
    <property type="evidence" value="ECO:0007669"/>
    <property type="project" value="TreeGrafter"/>
</dbReference>
<dbReference type="RefSeq" id="XP_067548005.1">
    <property type="nucleotide sequence ID" value="XM_067692591.1"/>
</dbReference>